<gene>
    <name evidence="1" type="ORF">KME15_07195</name>
</gene>
<name>A0A951Q915_9CYAN</name>
<evidence type="ECO:0000313" key="2">
    <source>
        <dbReference type="Proteomes" id="UP000757435"/>
    </source>
</evidence>
<dbReference type="EMBL" id="JAHHHD010000005">
    <property type="protein sequence ID" value="MBW4658442.1"/>
    <property type="molecule type" value="Genomic_DNA"/>
</dbReference>
<comment type="caution">
    <text evidence="1">The sequence shown here is derived from an EMBL/GenBank/DDBJ whole genome shotgun (WGS) entry which is preliminary data.</text>
</comment>
<protein>
    <submittedName>
        <fullName evidence="1">Uncharacterized protein</fullName>
    </submittedName>
</protein>
<dbReference type="Proteomes" id="UP000757435">
    <property type="component" value="Unassembled WGS sequence"/>
</dbReference>
<reference evidence="1" key="2">
    <citation type="journal article" date="2022" name="Microbiol. Resour. Announc.">
        <title>Metagenome Sequencing to Explore Phylogenomics of Terrestrial Cyanobacteria.</title>
        <authorList>
            <person name="Ward R.D."/>
            <person name="Stajich J.E."/>
            <person name="Johansen J.R."/>
            <person name="Huntemann M."/>
            <person name="Clum A."/>
            <person name="Foster B."/>
            <person name="Foster B."/>
            <person name="Roux S."/>
            <person name="Palaniappan K."/>
            <person name="Varghese N."/>
            <person name="Mukherjee S."/>
            <person name="Reddy T.B.K."/>
            <person name="Daum C."/>
            <person name="Copeland A."/>
            <person name="Chen I.A."/>
            <person name="Ivanova N.N."/>
            <person name="Kyrpides N.C."/>
            <person name="Shapiro N."/>
            <person name="Eloe-Fadrosh E.A."/>
            <person name="Pietrasiak N."/>
        </authorList>
    </citation>
    <scope>NUCLEOTIDE SEQUENCE</scope>
    <source>
        <strain evidence="1">UHER 2000/2452</strain>
    </source>
</reference>
<reference evidence="1" key="1">
    <citation type="submission" date="2021-05" db="EMBL/GenBank/DDBJ databases">
        <authorList>
            <person name="Pietrasiak N."/>
            <person name="Ward R."/>
            <person name="Stajich J.E."/>
            <person name="Kurbessoian T."/>
        </authorList>
    </citation>
    <scope>NUCLEOTIDE SEQUENCE</scope>
    <source>
        <strain evidence="1">UHER 2000/2452</strain>
    </source>
</reference>
<dbReference type="AlphaFoldDB" id="A0A951Q915"/>
<organism evidence="1 2">
    <name type="scientific">Drouetiella hepatica Uher 2000/2452</name>
    <dbReference type="NCBI Taxonomy" id="904376"/>
    <lineage>
        <taxon>Bacteria</taxon>
        <taxon>Bacillati</taxon>
        <taxon>Cyanobacteriota</taxon>
        <taxon>Cyanophyceae</taxon>
        <taxon>Oculatellales</taxon>
        <taxon>Oculatellaceae</taxon>
        <taxon>Drouetiella</taxon>
    </lineage>
</organism>
<accession>A0A951Q915</accession>
<sequence>MPQNLDSDNPLPTLALDALASKTSTSYRDRLNHWAVVRLSPATQINAVQKNAVQKNIVARFRSRSDAEGHLRFLRSSMPEGNFLVSFDNQKNVEGVG</sequence>
<evidence type="ECO:0000313" key="1">
    <source>
        <dbReference type="EMBL" id="MBW4658442.1"/>
    </source>
</evidence>
<proteinExistence type="predicted"/>